<evidence type="ECO:0000313" key="1">
    <source>
        <dbReference type="EMBL" id="CAB4254525.1"/>
    </source>
</evidence>
<dbReference type="Proteomes" id="UP000644660">
    <property type="component" value="Unassembled WGS sequence"/>
</dbReference>
<name>A0A8H2VFC2_9SACH</name>
<dbReference type="GeneID" id="64857523"/>
<dbReference type="OrthoDB" id="5544375at2759"/>
<evidence type="ECO:0000313" key="2">
    <source>
        <dbReference type="Proteomes" id="UP000644660"/>
    </source>
</evidence>
<keyword evidence="2" id="KW-1185">Reference proteome</keyword>
<sequence length="152" mass="17515">MGAQASRPSLTDITPDIKFDASEETIRQLGGVETDFSKREDAERFIEGKVSERLLQLERETLKEFEDKLDKSLLLTDVDVGTLSSKSLDEKMDALNMKIDLYKQLDSDKRKDFTEKDKENIEQKLTECLLKNKGKPLNCFELMEQFKKLTSD</sequence>
<dbReference type="RefSeq" id="XP_041406369.1">
    <property type="nucleotide sequence ID" value="XM_041550435.1"/>
</dbReference>
<organism evidence="1 2">
    <name type="scientific">Maudiozyma barnettii</name>
    <dbReference type="NCBI Taxonomy" id="61262"/>
    <lineage>
        <taxon>Eukaryota</taxon>
        <taxon>Fungi</taxon>
        <taxon>Dikarya</taxon>
        <taxon>Ascomycota</taxon>
        <taxon>Saccharomycotina</taxon>
        <taxon>Saccharomycetes</taxon>
        <taxon>Saccharomycetales</taxon>
        <taxon>Saccharomycetaceae</taxon>
        <taxon>Maudiozyma</taxon>
    </lineage>
</organism>
<comment type="caution">
    <text evidence="1">The sequence shown here is derived from an EMBL/GenBank/DDBJ whole genome shotgun (WGS) entry which is preliminary data.</text>
</comment>
<proteinExistence type="predicted"/>
<accession>A0A8H2VFC2</accession>
<dbReference type="InterPro" id="IPR012471">
    <property type="entry name" value="DUF1690"/>
</dbReference>
<protein>
    <recommendedName>
        <fullName evidence="3">MICOS complex subunit MIC19</fullName>
    </recommendedName>
</protein>
<reference evidence="1 2" key="1">
    <citation type="submission" date="2020-05" db="EMBL/GenBank/DDBJ databases">
        <authorList>
            <person name="Casaregola S."/>
            <person name="Devillers H."/>
            <person name="Grondin C."/>
        </authorList>
    </citation>
    <scope>NUCLEOTIDE SEQUENCE [LARGE SCALE GENOMIC DNA]</scope>
    <source>
        <strain evidence="1 2">CLIB 1767</strain>
    </source>
</reference>
<dbReference type="EMBL" id="CAEFZW010000004">
    <property type="protein sequence ID" value="CAB4254525.1"/>
    <property type="molecule type" value="Genomic_DNA"/>
</dbReference>
<evidence type="ECO:0008006" key="3">
    <source>
        <dbReference type="Google" id="ProtNLM"/>
    </source>
</evidence>
<dbReference type="Pfam" id="PF07956">
    <property type="entry name" value="DUF1690"/>
    <property type="match status" value="1"/>
</dbReference>
<dbReference type="AlphaFoldDB" id="A0A8H2VFC2"/>
<gene>
    <name evidence="1" type="ORF">KABA2_04S08272</name>
</gene>